<dbReference type="InterPro" id="IPR000639">
    <property type="entry name" value="Epox_hydrolase-like"/>
</dbReference>
<dbReference type="Pfam" id="PF00561">
    <property type="entry name" value="Abhydrolase_1"/>
    <property type="match status" value="1"/>
</dbReference>
<protein>
    <submittedName>
        <fullName evidence="4">Alpha/beta hydrolase</fullName>
    </submittedName>
</protein>
<dbReference type="GO" id="GO:0016020">
    <property type="term" value="C:membrane"/>
    <property type="evidence" value="ECO:0007669"/>
    <property type="project" value="TreeGrafter"/>
</dbReference>
<organism evidence="4">
    <name type="scientific">Singulisphaera sp. Ch08</name>
    <dbReference type="NCBI Taxonomy" id="3120278"/>
    <lineage>
        <taxon>Bacteria</taxon>
        <taxon>Pseudomonadati</taxon>
        <taxon>Planctomycetota</taxon>
        <taxon>Planctomycetia</taxon>
        <taxon>Isosphaerales</taxon>
        <taxon>Isosphaeraceae</taxon>
        <taxon>Singulisphaera</taxon>
    </lineage>
</organism>
<feature type="compositionally biased region" description="Low complexity" evidence="2">
    <location>
        <begin position="274"/>
        <end position="291"/>
    </location>
</feature>
<evidence type="ECO:0000256" key="1">
    <source>
        <dbReference type="ARBA" id="ARBA00022801"/>
    </source>
</evidence>
<proteinExistence type="predicted"/>
<dbReference type="PANTHER" id="PTHR43798">
    <property type="entry name" value="MONOACYLGLYCEROL LIPASE"/>
    <property type="match status" value="1"/>
</dbReference>
<gene>
    <name evidence="4" type="ORF">V5E97_15805</name>
</gene>
<sequence length="298" mass="32430">MPFSTLNGLRFHYQQAGEGPDLVLIHGVTGDLSIWFLCQAIQTLSSARRVTAYDLRGHGYSDAPPTGYTSADHAADLFALMDDRGIERATLVGHSFGGVIALHAAVLAPERVDAVVLSDPYFPALRHLEDVSRWGHWQSFCDEARRAGVELSDEHWYDLGRFFDQVVDLEGDRLLQFRREVGLPALNRLLRLGGTTCGDDTKVEAGLTAELIASVAVPSLALYGEFSPFLATAQYLVEHLPNCRSEIVPAAKHRAPEENPPEFLSRLRNFIESLPGAASSSGPGGSVSESSQPTCGTR</sequence>
<dbReference type="Gene3D" id="3.40.50.1820">
    <property type="entry name" value="alpha/beta hydrolase"/>
    <property type="match status" value="1"/>
</dbReference>
<evidence type="ECO:0000256" key="2">
    <source>
        <dbReference type="SAM" id="MobiDB-lite"/>
    </source>
</evidence>
<dbReference type="InterPro" id="IPR050266">
    <property type="entry name" value="AB_hydrolase_sf"/>
</dbReference>
<dbReference type="InterPro" id="IPR029058">
    <property type="entry name" value="AB_hydrolase_fold"/>
</dbReference>
<dbReference type="PRINTS" id="PR00111">
    <property type="entry name" value="ABHYDROLASE"/>
</dbReference>
<evidence type="ECO:0000313" key="4">
    <source>
        <dbReference type="EMBL" id="XBH07443.1"/>
    </source>
</evidence>
<name>A0AAU7CQX4_9BACT</name>
<reference evidence="4" key="1">
    <citation type="submission" date="2024-05" db="EMBL/GenBank/DDBJ databases">
        <title>Planctomycetes of the genus Singulisphaera possess chitinolytic capabilities.</title>
        <authorList>
            <person name="Ivanova A."/>
        </authorList>
    </citation>
    <scope>NUCLEOTIDE SEQUENCE</scope>
    <source>
        <strain evidence="4">Ch08T</strain>
    </source>
</reference>
<dbReference type="SUPFAM" id="SSF53474">
    <property type="entry name" value="alpha/beta-Hydrolases"/>
    <property type="match status" value="1"/>
</dbReference>
<feature type="domain" description="AB hydrolase-1" evidence="3">
    <location>
        <begin position="22"/>
        <end position="136"/>
    </location>
</feature>
<evidence type="ECO:0000259" key="3">
    <source>
        <dbReference type="Pfam" id="PF00561"/>
    </source>
</evidence>
<dbReference type="PRINTS" id="PR00412">
    <property type="entry name" value="EPOXHYDRLASE"/>
</dbReference>
<dbReference type="InterPro" id="IPR000073">
    <property type="entry name" value="AB_hydrolase_1"/>
</dbReference>
<dbReference type="AlphaFoldDB" id="A0AAU7CQX4"/>
<dbReference type="PANTHER" id="PTHR43798:SF31">
    <property type="entry name" value="AB HYDROLASE SUPERFAMILY PROTEIN YCLE"/>
    <property type="match status" value="1"/>
</dbReference>
<feature type="region of interest" description="Disordered" evidence="2">
    <location>
        <begin position="274"/>
        <end position="298"/>
    </location>
</feature>
<dbReference type="GO" id="GO:0016787">
    <property type="term" value="F:hydrolase activity"/>
    <property type="evidence" value="ECO:0007669"/>
    <property type="project" value="UniProtKB-KW"/>
</dbReference>
<dbReference type="EMBL" id="CP155447">
    <property type="protein sequence ID" value="XBH07443.1"/>
    <property type="molecule type" value="Genomic_DNA"/>
</dbReference>
<keyword evidence="1 4" id="KW-0378">Hydrolase</keyword>
<dbReference type="RefSeq" id="WP_406700280.1">
    <property type="nucleotide sequence ID" value="NZ_CP155447.1"/>
</dbReference>
<accession>A0AAU7CQX4</accession>